<proteinExistence type="predicted"/>
<dbReference type="AlphaFoldDB" id="A0A2P2NTT6"/>
<organism evidence="1">
    <name type="scientific">Rhizophora mucronata</name>
    <name type="common">Asiatic mangrove</name>
    <dbReference type="NCBI Taxonomy" id="61149"/>
    <lineage>
        <taxon>Eukaryota</taxon>
        <taxon>Viridiplantae</taxon>
        <taxon>Streptophyta</taxon>
        <taxon>Embryophyta</taxon>
        <taxon>Tracheophyta</taxon>
        <taxon>Spermatophyta</taxon>
        <taxon>Magnoliopsida</taxon>
        <taxon>eudicotyledons</taxon>
        <taxon>Gunneridae</taxon>
        <taxon>Pentapetalae</taxon>
        <taxon>rosids</taxon>
        <taxon>fabids</taxon>
        <taxon>Malpighiales</taxon>
        <taxon>Rhizophoraceae</taxon>
        <taxon>Rhizophora</taxon>
    </lineage>
</organism>
<accession>A0A2P2NTT6</accession>
<dbReference type="EMBL" id="GGEC01065391">
    <property type="protein sequence ID" value="MBX45875.1"/>
    <property type="molecule type" value="Transcribed_RNA"/>
</dbReference>
<protein>
    <submittedName>
        <fullName evidence="1">Uncharacterized protein</fullName>
    </submittedName>
</protein>
<name>A0A2P2NTT6_RHIMU</name>
<reference evidence="1" key="1">
    <citation type="submission" date="2018-02" db="EMBL/GenBank/DDBJ databases">
        <title>Rhizophora mucronata_Transcriptome.</title>
        <authorList>
            <person name="Meera S.P."/>
            <person name="Sreeshan A."/>
            <person name="Augustine A."/>
        </authorList>
    </citation>
    <scope>NUCLEOTIDE SEQUENCE</scope>
    <source>
        <tissue evidence="1">Leaf</tissue>
    </source>
</reference>
<sequence>MNYKEQNSLINGFSGIVAKRFQISNFIRSANLLSQNQKARRIIEDSQIF</sequence>
<evidence type="ECO:0000313" key="1">
    <source>
        <dbReference type="EMBL" id="MBX45875.1"/>
    </source>
</evidence>